<evidence type="ECO:0000313" key="5">
    <source>
        <dbReference type="Proteomes" id="UP000224871"/>
    </source>
</evidence>
<organism evidence="3 4">
    <name type="scientific">Xenorhabdus innexi</name>
    <dbReference type="NCBI Taxonomy" id="290109"/>
    <lineage>
        <taxon>Bacteria</taxon>
        <taxon>Pseudomonadati</taxon>
        <taxon>Pseudomonadota</taxon>
        <taxon>Gammaproteobacteria</taxon>
        <taxon>Enterobacterales</taxon>
        <taxon>Morganellaceae</taxon>
        <taxon>Xenorhabdus</taxon>
    </lineage>
</organism>
<keyword evidence="1" id="KW-0812">Transmembrane</keyword>
<protein>
    <submittedName>
        <fullName evidence="2">Gluconate permease</fullName>
    </submittedName>
</protein>
<name>A0A1N6MTK3_9GAMM</name>
<sequence length="115" mass="12311">MIGLKISIFTLFFLILCTRIHVLIVMLVSTIITGGLTIARTVSVIGKGFGSTLGSTGIVINHSGAHIERFSFCKFSKYSPVTLINTSIFDKSALTLLVTKALSGIPCTFIANNTD</sequence>
<feature type="transmembrane region" description="Helical" evidence="1">
    <location>
        <begin position="6"/>
        <end position="39"/>
    </location>
</feature>
<evidence type="ECO:0000313" key="4">
    <source>
        <dbReference type="Proteomes" id="UP000196435"/>
    </source>
</evidence>
<keyword evidence="1" id="KW-0472">Membrane</keyword>
<dbReference type="Proteomes" id="UP000224871">
    <property type="component" value="Unassembled WGS sequence"/>
</dbReference>
<keyword evidence="1" id="KW-1133">Transmembrane helix</keyword>
<dbReference type="InterPro" id="IPR003474">
    <property type="entry name" value="Glcn_transporter"/>
</dbReference>
<dbReference type="Proteomes" id="UP000196435">
    <property type="component" value="Unassembled WGS sequence"/>
</dbReference>
<reference evidence="2 5" key="3">
    <citation type="journal article" date="2017" name="Nat. Microbiol.">
        <title>Natural product diversity associated with the nematode symbionts Photorhabdus and Xenorhabdus.</title>
        <authorList>
            <person name="Tobias N.J."/>
            <person name="Wolff H."/>
            <person name="Djahanschiri B."/>
            <person name="Grundmann F."/>
            <person name="Kronenwerth M."/>
            <person name="Shi Y.M."/>
            <person name="Simonyi S."/>
            <person name="Grun P."/>
            <person name="Shapiro-Ilan D."/>
            <person name="Pidot S.J."/>
            <person name="Stinear T.P."/>
            <person name="Ebersberger I."/>
            <person name="Bode H.B."/>
        </authorList>
    </citation>
    <scope>NUCLEOTIDE SEQUENCE [LARGE SCALE GENOMIC DNA]</scope>
    <source>
        <strain evidence="2 5">DSM 16336</strain>
    </source>
</reference>
<accession>A0A1N6MTK3</accession>
<dbReference type="EMBL" id="NIBU01000011">
    <property type="protein sequence ID" value="PHM36789.1"/>
    <property type="molecule type" value="Genomic_DNA"/>
</dbReference>
<dbReference type="GO" id="GO:0016020">
    <property type="term" value="C:membrane"/>
    <property type="evidence" value="ECO:0007669"/>
    <property type="project" value="InterPro"/>
</dbReference>
<evidence type="ECO:0000313" key="3">
    <source>
        <dbReference type="EMBL" id="SIP72147.1"/>
    </source>
</evidence>
<dbReference type="GO" id="GO:0015128">
    <property type="term" value="F:gluconate transmembrane transporter activity"/>
    <property type="evidence" value="ECO:0007669"/>
    <property type="project" value="InterPro"/>
</dbReference>
<reference evidence="3" key="2">
    <citation type="submission" date="2016-12" db="EMBL/GenBank/DDBJ databases">
        <authorList>
            <person name="Song W.-J."/>
            <person name="Kurnit D.M."/>
        </authorList>
    </citation>
    <scope>NUCLEOTIDE SEQUENCE [LARGE SCALE GENOMIC DNA]</scope>
    <source>
        <strain evidence="3">HGB1681</strain>
    </source>
</reference>
<keyword evidence="5" id="KW-1185">Reference proteome</keyword>
<dbReference type="EMBL" id="FTLG01000043">
    <property type="protein sequence ID" value="SIP72147.1"/>
    <property type="molecule type" value="Genomic_DNA"/>
</dbReference>
<reference evidence="4" key="1">
    <citation type="submission" date="2016-12" db="EMBL/GenBank/DDBJ databases">
        <authorList>
            <person name="Gaudriault S."/>
        </authorList>
    </citation>
    <scope>NUCLEOTIDE SEQUENCE [LARGE SCALE GENOMIC DNA]</scope>
    <source>
        <strain evidence="4">HGB1681 (deposited as PTA-6826 in the American Type Culture Collection)</strain>
    </source>
</reference>
<proteinExistence type="predicted"/>
<dbReference type="AlphaFoldDB" id="A0A1N6MTK3"/>
<dbReference type="Pfam" id="PF02447">
    <property type="entry name" value="GntP_permease"/>
    <property type="match status" value="1"/>
</dbReference>
<gene>
    <name evidence="2" type="ORF">Xinn_01321</name>
    <name evidence="3" type="ORF">XIS1_1370003</name>
</gene>
<dbReference type="RefSeq" id="WP_086955375.1">
    <property type="nucleotide sequence ID" value="NZ_CAWNQC010000013.1"/>
</dbReference>
<evidence type="ECO:0000256" key="1">
    <source>
        <dbReference type="SAM" id="Phobius"/>
    </source>
</evidence>
<evidence type="ECO:0000313" key="2">
    <source>
        <dbReference type="EMBL" id="PHM36789.1"/>
    </source>
</evidence>